<dbReference type="STRING" id="192904.SAMN04488514_105243"/>
<keyword evidence="1" id="KW-0472">Membrane</keyword>
<keyword evidence="1" id="KW-1133">Transmembrane helix</keyword>
<keyword evidence="3" id="KW-1185">Reference proteome</keyword>
<dbReference type="AlphaFoldDB" id="A0A1G9QWE1"/>
<name>A0A1G9QWE1_9FLAO</name>
<feature type="transmembrane region" description="Helical" evidence="1">
    <location>
        <begin position="24"/>
        <end position="43"/>
    </location>
</feature>
<accession>A0A1G9QWE1</accession>
<keyword evidence="1" id="KW-0812">Transmembrane</keyword>
<dbReference type="EMBL" id="FNGV01000005">
    <property type="protein sequence ID" value="SDM15352.1"/>
    <property type="molecule type" value="Genomic_DNA"/>
</dbReference>
<reference evidence="2 3" key="1">
    <citation type="submission" date="2016-10" db="EMBL/GenBank/DDBJ databases">
        <authorList>
            <person name="de Groot N.N."/>
        </authorList>
    </citation>
    <scope>NUCLEOTIDE SEQUENCE [LARGE SCALE GENOMIC DNA]</scope>
    <source>
        <strain evidence="2 3">DSM 19886</strain>
    </source>
</reference>
<organism evidence="2 3">
    <name type="scientific">Kriegella aquimaris</name>
    <dbReference type="NCBI Taxonomy" id="192904"/>
    <lineage>
        <taxon>Bacteria</taxon>
        <taxon>Pseudomonadati</taxon>
        <taxon>Bacteroidota</taxon>
        <taxon>Flavobacteriia</taxon>
        <taxon>Flavobacteriales</taxon>
        <taxon>Flavobacteriaceae</taxon>
        <taxon>Kriegella</taxon>
    </lineage>
</organism>
<evidence type="ECO:0000256" key="1">
    <source>
        <dbReference type="SAM" id="Phobius"/>
    </source>
</evidence>
<evidence type="ECO:0000313" key="3">
    <source>
        <dbReference type="Proteomes" id="UP000199440"/>
    </source>
</evidence>
<evidence type="ECO:0000313" key="2">
    <source>
        <dbReference type="EMBL" id="SDM15352.1"/>
    </source>
</evidence>
<dbReference type="Proteomes" id="UP000199440">
    <property type="component" value="Unassembled WGS sequence"/>
</dbReference>
<proteinExistence type="predicted"/>
<protein>
    <submittedName>
        <fullName evidence="2">Uncharacterized protein</fullName>
    </submittedName>
</protein>
<gene>
    <name evidence="2" type="ORF">SAMN04488514_105243</name>
</gene>
<sequence>MNFPLNIRDAIFRKSTCYLTNRNIKIPIVGYFFWSVAPLALFLQNQVFSYGQPVGGDLNADGIINDDDSGYADFYQKQ</sequence>